<comment type="pathway">
    <text evidence="2">Cofactor biosynthesis; NAD(+) biosynthesis; iminoaspartate from L-aspartate (oxidase route): step 1/1.</text>
</comment>
<evidence type="ECO:0000256" key="10">
    <source>
        <dbReference type="ARBA" id="ARBA00029426"/>
    </source>
</evidence>
<comment type="function">
    <text evidence="10">Catalyzes the oxidation of L-aspartate to iminoaspartate, the first step in the de novo biosynthesis of NAD(+).</text>
</comment>
<dbReference type="GO" id="GO:0034628">
    <property type="term" value="P:'de novo' NAD+ biosynthetic process from L-aspartate"/>
    <property type="evidence" value="ECO:0007669"/>
    <property type="project" value="TreeGrafter"/>
</dbReference>
<evidence type="ECO:0000256" key="8">
    <source>
        <dbReference type="ARBA" id="ARBA00022827"/>
    </source>
</evidence>
<evidence type="ECO:0000256" key="9">
    <source>
        <dbReference type="ARBA" id="ARBA00023002"/>
    </source>
</evidence>
<keyword evidence="9 14" id="KW-0560">Oxidoreductase</keyword>
<evidence type="ECO:0000256" key="2">
    <source>
        <dbReference type="ARBA" id="ARBA00004950"/>
    </source>
</evidence>
<dbReference type="InterPro" id="IPR005288">
    <property type="entry name" value="NadB"/>
</dbReference>
<dbReference type="PRINTS" id="PR00368">
    <property type="entry name" value="FADPNR"/>
</dbReference>
<protein>
    <recommendedName>
        <fullName evidence="5">L-aspartate oxidase</fullName>
        <ecNumber evidence="4">1.4.3.16</ecNumber>
    </recommendedName>
    <alternativeName>
        <fullName evidence="11">Quinolinate synthase B</fullName>
    </alternativeName>
</protein>
<evidence type="ECO:0000256" key="11">
    <source>
        <dbReference type="ARBA" id="ARBA00030386"/>
    </source>
</evidence>
<evidence type="ECO:0000256" key="3">
    <source>
        <dbReference type="ARBA" id="ARBA00008562"/>
    </source>
</evidence>
<dbReference type="GO" id="GO:0008734">
    <property type="term" value="F:L-aspartate oxidase activity"/>
    <property type="evidence" value="ECO:0007669"/>
    <property type="project" value="UniProtKB-EC"/>
</dbReference>
<keyword evidence="7" id="KW-0662">Pyridine nucleotide biosynthesis</keyword>
<feature type="domain" description="FAD-dependent oxidoreductase 2 FAD-binding" evidence="13">
    <location>
        <begin position="12"/>
        <end position="369"/>
    </location>
</feature>
<dbReference type="UniPathway" id="UPA00253">
    <property type="reaction ID" value="UER00326"/>
</dbReference>
<comment type="cofactor">
    <cofactor evidence="1">
        <name>FAD</name>
        <dbReference type="ChEBI" id="CHEBI:57692"/>
    </cofactor>
</comment>
<name>A0A0D8FYD2_9ACTN</name>
<keyword evidence="8" id="KW-0274">FAD</keyword>
<dbReference type="InterPro" id="IPR027477">
    <property type="entry name" value="Succ_DH/fumarate_Rdtase_cat_sf"/>
</dbReference>
<comment type="similarity">
    <text evidence="3">Belongs to the FAD-dependent oxidoreductase 2 family. NadB subfamily.</text>
</comment>
<organism evidence="14 15">
    <name type="scientific">Ferrimicrobium acidiphilum DSM 19497</name>
    <dbReference type="NCBI Taxonomy" id="1121877"/>
    <lineage>
        <taxon>Bacteria</taxon>
        <taxon>Bacillati</taxon>
        <taxon>Actinomycetota</taxon>
        <taxon>Acidimicrobiia</taxon>
        <taxon>Acidimicrobiales</taxon>
        <taxon>Acidimicrobiaceae</taxon>
        <taxon>Ferrimicrobium</taxon>
    </lineage>
</organism>
<dbReference type="InterPro" id="IPR003953">
    <property type="entry name" value="FAD-dep_OxRdtase_2_FAD-bd"/>
</dbReference>
<proteinExistence type="inferred from homology"/>
<dbReference type="Proteomes" id="UP000032336">
    <property type="component" value="Unassembled WGS sequence"/>
</dbReference>
<dbReference type="eggNOG" id="COG0029">
    <property type="taxonomic scope" value="Bacteria"/>
</dbReference>
<comment type="catalytic activity">
    <reaction evidence="12">
        <text>L-aspartate + O2 = iminosuccinate + H2O2</text>
        <dbReference type="Rhea" id="RHEA:25876"/>
        <dbReference type="ChEBI" id="CHEBI:15379"/>
        <dbReference type="ChEBI" id="CHEBI:16240"/>
        <dbReference type="ChEBI" id="CHEBI:29991"/>
        <dbReference type="ChEBI" id="CHEBI:77875"/>
        <dbReference type="EC" id="1.4.3.16"/>
    </reaction>
    <physiologicalReaction direction="left-to-right" evidence="12">
        <dbReference type="Rhea" id="RHEA:25877"/>
    </physiologicalReaction>
</comment>
<dbReference type="PATRIC" id="fig|1121877.4.peg.408"/>
<dbReference type="PANTHER" id="PTHR42716:SF2">
    <property type="entry name" value="L-ASPARTATE OXIDASE, CHLOROPLASTIC"/>
    <property type="match status" value="1"/>
</dbReference>
<reference evidence="14 15" key="1">
    <citation type="submission" date="2015-01" db="EMBL/GenBank/DDBJ databases">
        <title>Draft genome of the acidophilic iron oxidizer Ferrimicrobium acidiphilum strain T23.</title>
        <authorList>
            <person name="Poehlein A."/>
            <person name="Eisen S."/>
            <person name="Schloemann M."/>
            <person name="Johnson B.D."/>
            <person name="Daniel R."/>
            <person name="Muehling M."/>
        </authorList>
    </citation>
    <scope>NUCLEOTIDE SEQUENCE [LARGE SCALE GENOMIC DNA]</scope>
    <source>
        <strain evidence="14 15">T23</strain>
    </source>
</reference>
<evidence type="ECO:0000256" key="1">
    <source>
        <dbReference type="ARBA" id="ARBA00001974"/>
    </source>
</evidence>
<dbReference type="PANTHER" id="PTHR42716">
    <property type="entry name" value="L-ASPARTATE OXIDASE"/>
    <property type="match status" value="1"/>
</dbReference>
<dbReference type="STRING" id="1121877.FEAC_03770"/>
<evidence type="ECO:0000256" key="6">
    <source>
        <dbReference type="ARBA" id="ARBA00022630"/>
    </source>
</evidence>
<dbReference type="AlphaFoldDB" id="A0A0D8FYD2"/>
<dbReference type="EMBL" id="JXUW01000002">
    <property type="protein sequence ID" value="KJE78004.1"/>
    <property type="molecule type" value="Genomic_DNA"/>
</dbReference>
<evidence type="ECO:0000256" key="12">
    <source>
        <dbReference type="ARBA" id="ARBA00048305"/>
    </source>
</evidence>
<evidence type="ECO:0000259" key="13">
    <source>
        <dbReference type="Pfam" id="PF00890"/>
    </source>
</evidence>
<dbReference type="EC" id="1.4.3.16" evidence="4"/>
<evidence type="ECO:0000313" key="14">
    <source>
        <dbReference type="EMBL" id="KJE78004.1"/>
    </source>
</evidence>
<dbReference type="SUPFAM" id="SSF51905">
    <property type="entry name" value="FAD/NAD(P)-binding domain"/>
    <property type="match status" value="1"/>
</dbReference>
<evidence type="ECO:0000256" key="7">
    <source>
        <dbReference type="ARBA" id="ARBA00022642"/>
    </source>
</evidence>
<dbReference type="Pfam" id="PF00890">
    <property type="entry name" value="FAD_binding_2"/>
    <property type="match status" value="1"/>
</dbReference>
<accession>A0A0D8FYD2</accession>
<sequence>MQIRVTSDDSFDVVIIGAGIAATTVALSLPANLRIAVVAQCRGITSSHWAKGGVAAACQSPDDADQHIADTLQAGGGLSDRVAVDLMVREAPAAIAFLSDLGVTFEGLPGREAGHALPRIWHANGDATGAAIMSALEKKILSKTNLVVLTGSLIEIATSNTGVSGVLIENDNSAALLRTSKVVLATGGATGLWSYHTSPPTNLGLGIVAAYRAGAIVGDLEFTQFHPTAIALSASPLVLATEALRGAGAWIVDEDGKRFLFDYDPAGELATRDKVSLAISRHSGQAYLDTRPIDECELTAKFPSFVNACREMGFDPISTPVPIRPAAHYTMGGIVTGTYGETNIAGLYAVGECANSGVHGANRLASNSLLEGVVFGRRAALHLASASFPDNATAHPSSCSLPTRATSLSRLMHSVDTALGIEREGSTIKTTREALAADETEDMDPFLAHRYVAASELVTMMLEAAESRVGSVGSHTRSDQQPEDTLYRLQFLHGSKAQRVRRFS</sequence>
<dbReference type="GeneID" id="78371718"/>
<dbReference type="SUPFAM" id="SSF56425">
    <property type="entry name" value="Succinate dehydrogenase/fumarate reductase flavoprotein, catalytic domain"/>
    <property type="match status" value="1"/>
</dbReference>
<dbReference type="InterPro" id="IPR036188">
    <property type="entry name" value="FAD/NAD-bd_sf"/>
</dbReference>
<gene>
    <name evidence="14" type="primary">nadB</name>
    <name evidence="14" type="ORF">FEAC_03770</name>
</gene>
<keyword evidence="15" id="KW-1185">Reference proteome</keyword>
<dbReference type="RefSeq" id="WP_160290307.1">
    <property type="nucleotide sequence ID" value="NZ_JQKF01000002.1"/>
</dbReference>
<dbReference type="Gene3D" id="3.90.700.10">
    <property type="entry name" value="Succinate dehydrogenase/fumarate reductase flavoprotein, catalytic domain"/>
    <property type="match status" value="1"/>
</dbReference>
<evidence type="ECO:0000256" key="4">
    <source>
        <dbReference type="ARBA" id="ARBA00012173"/>
    </source>
</evidence>
<keyword evidence="6" id="KW-0285">Flavoprotein</keyword>
<comment type="caution">
    <text evidence="14">The sequence shown here is derived from an EMBL/GenBank/DDBJ whole genome shotgun (WGS) entry which is preliminary data.</text>
</comment>
<dbReference type="GO" id="GO:0033765">
    <property type="term" value="F:steroid dehydrogenase activity, acting on the CH-CH group of donors"/>
    <property type="evidence" value="ECO:0007669"/>
    <property type="project" value="UniProtKB-ARBA"/>
</dbReference>
<dbReference type="Gene3D" id="3.50.50.60">
    <property type="entry name" value="FAD/NAD(P)-binding domain"/>
    <property type="match status" value="1"/>
</dbReference>
<evidence type="ECO:0000313" key="15">
    <source>
        <dbReference type="Proteomes" id="UP000032336"/>
    </source>
</evidence>
<evidence type="ECO:0000256" key="5">
    <source>
        <dbReference type="ARBA" id="ARBA00021901"/>
    </source>
</evidence>